<evidence type="ECO:0000256" key="2">
    <source>
        <dbReference type="ARBA" id="ARBA00005135"/>
    </source>
</evidence>
<comment type="pathway">
    <text evidence="2">Amino-acid biosynthesis; L-serine biosynthesis; L-serine from 3-phospho-D-glycerate: step 3/3.</text>
</comment>
<dbReference type="GO" id="GO:0006564">
    <property type="term" value="P:L-serine biosynthetic process"/>
    <property type="evidence" value="ECO:0007669"/>
    <property type="project" value="UniProtKB-KW"/>
</dbReference>
<dbReference type="SFLD" id="SFLDG01137">
    <property type="entry name" value="C1.6.1:_Phosphoserine_Phosphat"/>
    <property type="match status" value="1"/>
</dbReference>
<evidence type="ECO:0000256" key="12">
    <source>
        <dbReference type="ARBA" id="ARBA00048138"/>
    </source>
</evidence>
<evidence type="ECO:0000256" key="6">
    <source>
        <dbReference type="ARBA" id="ARBA00022605"/>
    </source>
</evidence>
<evidence type="ECO:0000313" key="14">
    <source>
        <dbReference type="EMBL" id="AQS88747.1"/>
    </source>
</evidence>
<evidence type="ECO:0000256" key="1">
    <source>
        <dbReference type="ARBA" id="ARBA00001946"/>
    </source>
</evidence>
<dbReference type="SUPFAM" id="SSF56784">
    <property type="entry name" value="HAD-like"/>
    <property type="match status" value="1"/>
</dbReference>
<dbReference type="Pfam" id="PF12710">
    <property type="entry name" value="HAD"/>
    <property type="match status" value="1"/>
</dbReference>
<dbReference type="NCBIfam" id="TIGR00338">
    <property type="entry name" value="serB"/>
    <property type="match status" value="1"/>
</dbReference>
<organism evidence="14 15">
    <name type="scientific">Neoasaia chiangmaiensis</name>
    <dbReference type="NCBI Taxonomy" id="320497"/>
    <lineage>
        <taxon>Bacteria</taxon>
        <taxon>Pseudomonadati</taxon>
        <taxon>Pseudomonadota</taxon>
        <taxon>Alphaproteobacteria</taxon>
        <taxon>Acetobacterales</taxon>
        <taxon>Acetobacteraceae</taxon>
        <taxon>Neoasaia</taxon>
    </lineage>
</organism>
<comment type="cofactor">
    <cofactor evidence="1">
        <name>Mg(2+)</name>
        <dbReference type="ChEBI" id="CHEBI:18420"/>
    </cofactor>
</comment>
<evidence type="ECO:0000256" key="4">
    <source>
        <dbReference type="ARBA" id="ARBA00012640"/>
    </source>
</evidence>
<dbReference type="STRING" id="320497.A0U93_13385"/>
<dbReference type="Proteomes" id="UP000188604">
    <property type="component" value="Chromosome"/>
</dbReference>
<comment type="catalytic activity">
    <reaction evidence="13">
        <text>O-phospho-D-serine + H2O = D-serine + phosphate</text>
        <dbReference type="Rhea" id="RHEA:24873"/>
        <dbReference type="ChEBI" id="CHEBI:15377"/>
        <dbReference type="ChEBI" id="CHEBI:35247"/>
        <dbReference type="ChEBI" id="CHEBI:43474"/>
        <dbReference type="ChEBI" id="CHEBI:58680"/>
        <dbReference type="EC" id="3.1.3.3"/>
    </reaction>
</comment>
<gene>
    <name evidence="14" type="ORF">A0U93_13385</name>
</gene>
<dbReference type="SFLD" id="SFLDF00029">
    <property type="entry name" value="phosphoserine_phosphatase"/>
    <property type="match status" value="1"/>
</dbReference>
<evidence type="ECO:0000256" key="7">
    <source>
        <dbReference type="ARBA" id="ARBA00022723"/>
    </source>
</evidence>
<dbReference type="UniPathway" id="UPA00135">
    <property type="reaction ID" value="UER00198"/>
</dbReference>
<dbReference type="SFLD" id="SFLDS00003">
    <property type="entry name" value="Haloacid_Dehalogenase"/>
    <property type="match status" value="1"/>
</dbReference>
<evidence type="ECO:0000256" key="5">
    <source>
        <dbReference type="ARBA" id="ARBA00015196"/>
    </source>
</evidence>
<dbReference type="GO" id="GO:0036424">
    <property type="term" value="F:L-phosphoserine phosphatase activity"/>
    <property type="evidence" value="ECO:0007669"/>
    <property type="project" value="InterPro"/>
</dbReference>
<dbReference type="GO" id="GO:0000287">
    <property type="term" value="F:magnesium ion binding"/>
    <property type="evidence" value="ECO:0007669"/>
    <property type="project" value="TreeGrafter"/>
</dbReference>
<evidence type="ECO:0000256" key="13">
    <source>
        <dbReference type="ARBA" id="ARBA00048523"/>
    </source>
</evidence>
<reference evidence="14 15" key="1">
    <citation type="submission" date="2016-03" db="EMBL/GenBank/DDBJ databases">
        <title>Acetic acid bacteria sequencing.</title>
        <authorList>
            <person name="Brandt J."/>
            <person name="Jakob F."/>
            <person name="Vogel R.F."/>
        </authorList>
    </citation>
    <scope>NUCLEOTIDE SEQUENCE [LARGE SCALE GENOMIC DNA]</scope>
    <source>
        <strain evidence="14 15">NBRC 101099</strain>
    </source>
</reference>
<dbReference type="Gene3D" id="3.40.50.1000">
    <property type="entry name" value="HAD superfamily/HAD-like"/>
    <property type="match status" value="1"/>
</dbReference>
<evidence type="ECO:0000256" key="9">
    <source>
        <dbReference type="ARBA" id="ARBA00022842"/>
    </source>
</evidence>
<dbReference type="PANTHER" id="PTHR43344">
    <property type="entry name" value="PHOSPHOSERINE PHOSPHATASE"/>
    <property type="match status" value="1"/>
</dbReference>
<keyword evidence="7" id="KW-0479">Metal-binding</keyword>
<comment type="similarity">
    <text evidence="3">Belongs to the HAD-like hydrolase superfamily. SerB family.</text>
</comment>
<dbReference type="RefSeq" id="WP_077807794.1">
    <property type="nucleotide sequence ID" value="NZ_BJXS01000001.1"/>
</dbReference>
<dbReference type="InterPro" id="IPR050582">
    <property type="entry name" value="HAD-like_SerB"/>
</dbReference>
<dbReference type="EC" id="3.1.3.3" evidence="4"/>
<keyword evidence="8" id="KW-0378">Hydrolase</keyword>
<keyword evidence="6" id="KW-0028">Amino-acid biosynthesis</keyword>
<dbReference type="EMBL" id="CP014691">
    <property type="protein sequence ID" value="AQS88747.1"/>
    <property type="molecule type" value="Genomic_DNA"/>
</dbReference>
<evidence type="ECO:0000256" key="3">
    <source>
        <dbReference type="ARBA" id="ARBA00009184"/>
    </source>
</evidence>
<comment type="catalytic activity">
    <reaction evidence="12">
        <text>O-phospho-L-serine + H2O = L-serine + phosphate</text>
        <dbReference type="Rhea" id="RHEA:21208"/>
        <dbReference type="ChEBI" id="CHEBI:15377"/>
        <dbReference type="ChEBI" id="CHEBI:33384"/>
        <dbReference type="ChEBI" id="CHEBI:43474"/>
        <dbReference type="ChEBI" id="CHEBI:57524"/>
        <dbReference type="EC" id="3.1.3.3"/>
    </reaction>
</comment>
<dbReference type="OrthoDB" id="9792539at2"/>
<evidence type="ECO:0000256" key="11">
    <source>
        <dbReference type="ARBA" id="ARBA00031693"/>
    </source>
</evidence>
<dbReference type="AlphaFoldDB" id="A0A1U9KSP6"/>
<proteinExistence type="inferred from homology"/>
<keyword evidence="10" id="KW-0718">Serine biosynthesis</keyword>
<evidence type="ECO:0000256" key="8">
    <source>
        <dbReference type="ARBA" id="ARBA00022801"/>
    </source>
</evidence>
<accession>A0A1U9KSP6</accession>
<dbReference type="GO" id="GO:0005737">
    <property type="term" value="C:cytoplasm"/>
    <property type="evidence" value="ECO:0007669"/>
    <property type="project" value="TreeGrafter"/>
</dbReference>
<dbReference type="KEGG" id="nch:A0U93_13385"/>
<name>A0A1U9KSP6_9PROT</name>
<dbReference type="InterPro" id="IPR036412">
    <property type="entry name" value="HAD-like_sf"/>
</dbReference>
<dbReference type="InterPro" id="IPR023214">
    <property type="entry name" value="HAD_sf"/>
</dbReference>
<keyword evidence="9" id="KW-0460">Magnesium</keyword>
<dbReference type="InterPro" id="IPR004469">
    <property type="entry name" value="PSP"/>
</dbReference>
<dbReference type="SFLD" id="SFLDG01136">
    <property type="entry name" value="C1.6:_Phosphoserine_Phosphatas"/>
    <property type="match status" value="1"/>
</dbReference>
<keyword evidence="15" id="KW-1185">Reference proteome</keyword>
<evidence type="ECO:0000256" key="10">
    <source>
        <dbReference type="ARBA" id="ARBA00023299"/>
    </source>
</evidence>
<dbReference type="NCBIfam" id="TIGR01488">
    <property type="entry name" value="HAD-SF-IB"/>
    <property type="match status" value="1"/>
</dbReference>
<sequence length="296" mass="31321">MTLPYVLTLVANRENGTLPTAVIDVARNMVKGAKPNILSPGEAVDIPCPAPGAGSPSAATLRASFARHQVDALLLKSRGRRKAVLVADMDSTILKNETLDDLADLLGCGDEVRRITEASMNGEMDFDAALQARVALLKGKNADTLKKVLEKLVIQDGAKTLVQTMKAHNARTALVSGGFTYFTHHVAAACGFDEHHGNELAIRNGVLTGELAAPILGPNAKLQHLERLAAERGVKLGATLTTGDGANDLPMLRAAGLGIAYHAKPHVREEIVTQVNHAGLRAHLFAQGYPAQAFVS</sequence>
<evidence type="ECO:0000313" key="15">
    <source>
        <dbReference type="Proteomes" id="UP000188604"/>
    </source>
</evidence>
<protein>
    <recommendedName>
        <fullName evidence="5">Phosphoserine phosphatase</fullName>
        <ecNumber evidence="4">3.1.3.3</ecNumber>
    </recommendedName>
    <alternativeName>
        <fullName evidence="11">O-phosphoserine phosphohydrolase</fullName>
    </alternativeName>
</protein>
<dbReference type="PANTHER" id="PTHR43344:SF2">
    <property type="entry name" value="PHOSPHOSERINE PHOSPHATASE"/>
    <property type="match status" value="1"/>
</dbReference>